<organism evidence="2 3">
    <name type="scientific">Pseudoalteromonas luteoviolacea S4054</name>
    <dbReference type="NCBI Taxonomy" id="1129367"/>
    <lineage>
        <taxon>Bacteria</taxon>
        <taxon>Pseudomonadati</taxon>
        <taxon>Pseudomonadota</taxon>
        <taxon>Gammaproteobacteria</taxon>
        <taxon>Alteromonadales</taxon>
        <taxon>Pseudoalteromonadaceae</taxon>
        <taxon>Pseudoalteromonas</taxon>
    </lineage>
</organism>
<evidence type="ECO:0000313" key="2">
    <source>
        <dbReference type="EMBL" id="KKE82041.1"/>
    </source>
</evidence>
<evidence type="ECO:0000313" key="3">
    <source>
        <dbReference type="Proteomes" id="UP000033434"/>
    </source>
</evidence>
<dbReference type="AlphaFoldDB" id="A0A0F6A854"/>
<proteinExistence type="predicted"/>
<feature type="domain" description="Serine aminopeptidase S33" evidence="1">
    <location>
        <begin position="78"/>
        <end position="221"/>
    </location>
</feature>
<dbReference type="InterPro" id="IPR022742">
    <property type="entry name" value="Hydrolase_4"/>
</dbReference>
<dbReference type="Pfam" id="PF12146">
    <property type="entry name" value="Hydrolase_4"/>
    <property type="match status" value="1"/>
</dbReference>
<gene>
    <name evidence="2" type="ORF">N479_20030</name>
</gene>
<dbReference type="Proteomes" id="UP000033434">
    <property type="component" value="Unassembled WGS sequence"/>
</dbReference>
<name>A0A0F6A854_9GAMM</name>
<dbReference type="InterPro" id="IPR029058">
    <property type="entry name" value="AB_hydrolase_fold"/>
</dbReference>
<evidence type="ECO:0000259" key="1">
    <source>
        <dbReference type="Pfam" id="PF12146"/>
    </source>
</evidence>
<dbReference type="Gene3D" id="3.40.50.1820">
    <property type="entry name" value="alpha/beta hydrolase"/>
    <property type="match status" value="1"/>
</dbReference>
<dbReference type="EMBL" id="AUXW01000171">
    <property type="protein sequence ID" value="KKE82041.1"/>
    <property type="molecule type" value="Genomic_DNA"/>
</dbReference>
<dbReference type="PATRIC" id="fig|1129367.4.peg.4077"/>
<sequence length="280" mass="30870">MKKLAIAFAATALTGCSVSINEKSFIRQDDTVTPYTKEFITKVDQITPNHVINMISIPLRDEGVELHGVHLDNPNTNNTILYIPGNGMSIENSAEKALVELAQYNLDIVVFDRRGLGASNGTSTIASLVKDAQLTFDYTQRQLQADKIVVHGFSLGSFVAAQVAKTKPIDGLVMQGSATNISEWIDKAVPWYKKLLVDVQVDDVFFTVDNKEVVSQFYSGPLLVIGGGEDKQTPVSLSHALYSASKSKDKEIVISDEAGHYQMFEDKQVRRSYDDFVMSL</sequence>
<dbReference type="SUPFAM" id="SSF53474">
    <property type="entry name" value="alpha/beta-Hydrolases"/>
    <property type="match status" value="1"/>
</dbReference>
<dbReference type="RefSeq" id="WP_046357503.1">
    <property type="nucleotide sequence ID" value="NZ_AUXW01000171.1"/>
</dbReference>
<accession>A0A0F6A854</accession>
<dbReference type="PROSITE" id="PS51257">
    <property type="entry name" value="PROKAR_LIPOPROTEIN"/>
    <property type="match status" value="1"/>
</dbReference>
<reference evidence="2 3" key="1">
    <citation type="journal article" date="2015" name="BMC Genomics">
        <title>Genome mining reveals unlocked bioactive potential of marine Gram-negative bacteria.</title>
        <authorList>
            <person name="Machado H."/>
            <person name="Sonnenschein E.C."/>
            <person name="Melchiorsen J."/>
            <person name="Gram L."/>
        </authorList>
    </citation>
    <scope>NUCLEOTIDE SEQUENCE [LARGE SCALE GENOMIC DNA]</scope>
    <source>
        <strain evidence="2 3">S4054</strain>
    </source>
</reference>
<comment type="caution">
    <text evidence="2">The sequence shown here is derived from an EMBL/GenBank/DDBJ whole genome shotgun (WGS) entry which is preliminary data.</text>
</comment>
<dbReference type="PANTHER" id="PTHR12277">
    <property type="entry name" value="ALPHA/BETA HYDROLASE DOMAIN-CONTAINING PROTEIN"/>
    <property type="match status" value="1"/>
</dbReference>
<protein>
    <recommendedName>
        <fullName evidence="1">Serine aminopeptidase S33 domain-containing protein</fullName>
    </recommendedName>
</protein>